<dbReference type="AlphaFoldDB" id="A0A1X9TJ05"/>
<dbReference type="InterPro" id="IPR018897">
    <property type="entry name" value="Plasmid_conjug_transfer_PilI"/>
</dbReference>
<evidence type="ECO:0000313" key="3">
    <source>
        <dbReference type="EMBL" id="MGE15990.1"/>
    </source>
</evidence>
<evidence type="ECO:0000313" key="4">
    <source>
        <dbReference type="Proteomes" id="UP000272336"/>
    </source>
</evidence>
<accession>A0A1X9TJ05</accession>
<evidence type="ECO:0000259" key="1">
    <source>
        <dbReference type="Pfam" id="PF10623"/>
    </source>
</evidence>
<protein>
    <recommendedName>
        <fullName evidence="1">Plasmid conjugative transfer protein PilI domain-containing protein</fullName>
    </recommendedName>
</protein>
<dbReference type="Proteomes" id="UP000534496">
    <property type="component" value="Unassembled WGS sequence"/>
</dbReference>
<name>A0A1X9TJ05_ECOLX</name>
<comment type="caution">
    <text evidence="2">The sequence shown here is derived from an EMBL/GenBank/DDBJ whole genome shotgun (WGS) entry which is preliminary data.</text>
</comment>
<organism evidence="2 5">
    <name type="scientific">Escherichia coli</name>
    <dbReference type="NCBI Taxonomy" id="562"/>
    <lineage>
        <taxon>Bacteria</taxon>
        <taxon>Pseudomonadati</taxon>
        <taxon>Pseudomonadota</taxon>
        <taxon>Gammaproteobacteria</taxon>
        <taxon>Enterobacterales</taxon>
        <taxon>Enterobacteriaceae</taxon>
        <taxon>Escherichia</taxon>
    </lineage>
</organism>
<evidence type="ECO:0000313" key="2">
    <source>
        <dbReference type="EMBL" id="EFH3675915.1"/>
    </source>
</evidence>
<dbReference type="RefSeq" id="WP_029490369.1">
    <property type="nucleotide sequence ID" value="NZ_BFLZ01000055.1"/>
</dbReference>
<sequence>MKTNKKDTKWYIFYRENSGEEILLEMSSFKECLSASKELMTPSNYMICIERNGERIKRWDREIIAGSDKWINCPPDNFEILGELITIKKITKIDPQM</sequence>
<dbReference type="EMBL" id="AASVQO010000022">
    <property type="protein sequence ID" value="EFH3675915.1"/>
    <property type="molecule type" value="Genomic_DNA"/>
</dbReference>
<dbReference type="Pfam" id="PF10623">
    <property type="entry name" value="PilI"/>
    <property type="match status" value="1"/>
</dbReference>
<reference evidence="2 5" key="1">
    <citation type="submission" date="2019-12" db="EMBL/GenBank/DDBJ databases">
        <authorList>
            <consortium name="NARMS: The National Antimicrobial Resistance Monitoring System"/>
        </authorList>
    </citation>
    <scope>NUCLEOTIDE SEQUENCE [LARGE SCALE GENOMIC DNA]</scope>
    <source>
        <strain evidence="3 4">CVM N17EC0060</strain>
        <strain evidence="2 5">CVM N19EC0189</strain>
    </source>
</reference>
<dbReference type="Proteomes" id="UP000272336">
    <property type="component" value="Unassembled WGS sequence"/>
</dbReference>
<dbReference type="EMBL" id="RNLZ01000049">
    <property type="protein sequence ID" value="MGE15990.1"/>
    <property type="molecule type" value="Genomic_DNA"/>
</dbReference>
<feature type="domain" description="Plasmid conjugative transfer protein PilI" evidence="1">
    <location>
        <begin position="16"/>
        <end position="83"/>
    </location>
</feature>
<proteinExistence type="predicted"/>
<gene>
    <name evidence="3" type="ORF">D9D43_20875</name>
    <name evidence="2" type="ORF">F9461_22315</name>
</gene>
<evidence type="ECO:0000313" key="5">
    <source>
        <dbReference type="Proteomes" id="UP000534496"/>
    </source>
</evidence>